<dbReference type="Proteomes" id="UP000033052">
    <property type="component" value="Chromosome"/>
</dbReference>
<dbReference type="RefSeq" id="WP_033059778.1">
    <property type="nucleotide sequence ID" value="NZ_CP009225.1"/>
</dbReference>
<dbReference type="KEGG" id="cld:CLSPO_c21030"/>
<evidence type="ECO:0000313" key="1">
    <source>
        <dbReference type="EMBL" id="AKC62823.1"/>
    </source>
</evidence>
<dbReference type="AlphaFoldDB" id="A0A7U4JPB1"/>
<protein>
    <submittedName>
        <fullName evidence="1">Uncharacterized protein</fullName>
    </submittedName>
</protein>
<organism evidence="1 2">
    <name type="scientific">Clostridium sporogenes</name>
    <dbReference type="NCBI Taxonomy" id="1509"/>
    <lineage>
        <taxon>Bacteria</taxon>
        <taxon>Bacillati</taxon>
        <taxon>Bacillota</taxon>
        <taxon>Clostridia</taxon>
        <taxon>Eubacteriales</taxon>
        <taxon>Clostridiaceae</taxon>
        <taxon>Clostridium</taxon>
    </lineage>
</organism>
<name>A0A7U4JPB1_CLOSG</name>
<evidence type="ECO:0000313" key="2">
    <source>
        <dbReference type="Proteomes" id="UP000033052"/>
    </source>
</evidence>
<reference evidence="1 2" key="1">
    <citation type="journal article" date="2015" name="PLoS ONE">
        <title>A universal mariner transposon system for forward genetic studies in the genus clostridium.</title>
        <authorList>
            <person name="Zhang Y."/>
            <person name="Grosse-Honebrink A."/>
            <person name="Minton N.P."/>
        </authorList>
    </citation>
    <scope>NUCLEOTIDE SEQUENCE [LARGE SCALE GENOMIC DNA]</scope>
    <source>
        <strain evidence="1 2">NCIMB 10696</strain>
    </source>
</reference>
<proteinExistence type="predicted"/>
<sequence>MKLEEEIKIIRESSEEEWNVIESNTMLSHVTTDSNNNVYADYHTKRESFRPDISMGLAWWLDCNKDFCEEWANKHPDPQASSKFLDAFYNGMLVERIVLLIDGGRSYMPLPHREMSGIKVI</sequence>
<dbReference type="EMBL" id="CP009225">
    <property type="protein sequence ID" value="AKC62823.1"/>
    <property type="molecule type" value="Genomic_DNA"/>
</dbReference>
<gene>
    <name evidence="1" type="ORF">CLSPO_c21030</name>
</gene>
<accession>A0A7U4JPB1</accession>
<dbReference type="GeneID" id="92938800"/>